<evidence type="ECO:0000313" key="2">
    <source>
        <dbReference type="Proteomes" id="UP000182841"/>
    </source>
</evidence>
<organism evidence="1 2">
    <name type="scientific">Streptomyces qinglanensis</name>
    <dbReference type="NCBI Taxonomy" id="943816"/>
    <lineage>
        <taxon>Bacteria</taxon>
        <taxon>Bacillati</taxon>
        <taxon>Actinomycetota</taxon>
        <taxon>Actinomycetes</taxon>
        <taxon>Kitasatosporales</taxon>
        <taxon>Streptomycetaceae</taxon>
        <taxon>Streptomyces</taxon>
    </lineage>
</organism>
<dbReference type="SUPFAM" id="SSF50475">
    <property type="entry name" value="FMN-binding split barrel"/>
    <property type="match status" value="1"/>
</dbReference>
<dbReference type="InterPro" id="IPR012349">
    <property type="entry name" value="Split_barrel_FMN-bd"/>
</dbReference>
<dbReference type="Proteomes" id="UP000182841">
    <property type="component" value="Unassembled WGS sequence"/>
</dbReference>
<dbReference type="Gene3D" id="2.30.110.10">
    <property type="entry name" value="Electron Transport, Fmn-binding Protein, Chain A"/>
    <property type="match status" value="1"/>
</dbReference>
<protein>
    <submittedName>
        <fullName evidence="1">Pyridoxamine 5'-phosphate oxidase</fullName>
    </submittedName>
</protein>
<dbReference type="Pfam" id="PF12900">
    <property type="entry name" value="Pyridox_ox_2"/>
    <property type="match status" value="1"/>
</dbReference>
<proteinExistence type="predicted"/>
<gene>
    <name evidence="1" type="ORF">SAMN05421870_101613</name>
</gene>
<reference evidence="2" key="1">
    <citation type="submission" date="2016-10" db="EMBL/GenBank/DDBJ databases">
        <authorList>
            <person name="Varghese N."/>
            <person name="Submissions S."/>
        </authorList>
    </citation>
    <scope>NUCLEOTIDE SEQUENCE [LARGE SCALE GENOMIC DNA]</scope>
    <source>
        <strain evidence="2">CGMCC 4.6825</strain>
    </source>
</reference>
<dbReference type="EMBL" id="FOGO01000001">
    <property type="protein sequence ID" value="SER38627.1"/>
    <property type="molecule type" value="Genomic_DNA"/>
</dbReference>
<dbReference type="AlphaFoldDB" id="A0A1H9NS71"/>
<keyword evidence="2" id="KW-1185">Reference proteome</keyword>
<accession>A0A1H9NS71</accession>
<sequence>MPPAPETRAADAPAPRRTVPLDRHEALRLLGGVSLGRVVFTERALPTVRPVNHLVDGADVVIGVPDDTTLASLAAPGGTSGAVLAYQADLIDPVAHLGWSVVVTGYAHVVADPAELARYTARLRPWVDQPTTAALRIRADLVTGFRLEAAGTAPRARAAVTAPCPHPGSGPGTA</sequence>
<evidence type="ECO:0000313" key="1">
    <source>
        <dbReference type="EMBL" id="SER38627.1"/>
    </source>
</evidence>
<dbReference type="InterPro" id="IPR024747">
    <property type="entry name" value="Pyridox_Oxase-rel"/>
</dbReference>
<name>A0A1H9NS71_9ACTN</name>